<name>A0A0K2TZM3_LEPSM</name>
<protein>
    <submittedName>
        <fullName evidence="1">Uncharacterized protein</fullName>
    </submittedName>
</protein>
<accession>A0A0K2TZM3</accession>
<sequence length="33" mass="3876">MSLTLASLKRIHIKKIHNIRDVSRGAFMKEFSF</sequence>
<proteinExistence type="predicted"/>
<dbReference type="AlphaFoldDB" id="A0A0K2TZM3"/>
<dbReference type="EMBL" id="HACA01014093">
    <property type="protein sequence ID" value="CDW31454.1"/>
    <property type="molecule type" value="Transcribed_RNA"/>
</dbReference>
<organism evidence="1">
    <name type="scientific">Lepeophtheirus salmonis</name>
    <name type="common">Salmon louse</name>
    <name type="synonym">Caligus salmonis</name>
    <dbReference type="NCBI Taxonomy" id="72036"/>
    <lineage>
        <taxon>Eukaryota</taxon>
        <taxon>Metazoa</taxon>
        <taxon>Ecdysozoa</taxon>
        <taxon>Arthropoda</taxon>
        <taxon>Crustacea</taxon>
        <taxon>Multicrustacea</taxon>
        <taxon>Hexanauplia</taxon>
        <taxon>Copepoda</taxon>
        <taxon>Siphonostomatoida</taxon>
        <taxon>Caligidae</taxon>
        <taxon>Lepeophtheirus</taxon>
    </lineage>
</organism>
<evidence type="ECO:0000313" key="1">
    <source>
        <dbReference type="EMBL" id="CDW31454.1"/>
    </source>
</evidence>
<reference evidence="1" key="1">
    <citation type="submission" date="2014-05" db="EMBL/GenBank/DDBJ databases">
        <authorList>
            <person name="Chronopoulou M."/>
        </authorList>
    </citation>
    <scope>NUCLEOTIDE SEQUENCE</scope>
    <source>
        <tissue evidence="1">Whole organism</tissue>
    </source>
</reference>